<dbReference type="EMBL" id="JABCRI010000007">
    <property type="protein sequence ID" value="KAF8403829.1"/>
    <property type="molecule type" value="Genomic_DNA"/>
</dbReference>
<evidence type="ECO:0000313" key="2">
    <source>
        <dbReference type="EMBL" id="KAF8403829.1"/>
    </source>
</evidence>
<keyword evidence="3" id="KW-1185">Reference proteome</keyword>
<protein>
    <submittedName>
        <fullName evidence="2">Uncharacterized protein</fullName>
    </submittedName>
</protein>
<organism evidence="2 3">
    <name type="scientific">Tetracentron sinense</name>
    <name type="common">Spur-leaf</name>
    <dbReference type="NCBI Taxonomy" id="13715"/>
    <lineage>
        <taxon>Eukaryota</taxon>
        <taxon>Viridiplantae</taxon>
        <taxon>Streptophyta</taxon>
        <taxon>Embryophyta</taxon>
        <taxon>Tracheophyta</taxon>
        <taxon>Spermatophyta</taxon>
        <taxon>Magnoliopsida</taxon>
        <taxon>Trochodendrales</taxon>
        <taxon>Trochodendraceae</taxon>
        <taxon>Tetracentron</taxon>
    </lineage>
</organism>
<evidence type="ECO:0000313" key="3">
    <source>
        <dbReference type="Proteomes" id="UP000655225"/>
    </source>
</evidence>
<reference evidence="2 3" key="1">
    <citation type="submission" date="2020-04" db="EMBL/GenBank/DDBJ databases">
        <title>Plant Genome Project.</title>
        <authorList>
            <person name="Zhang R.-G."/>
        </authorList>
    </citation>
    <scope>NUCLEOTIDE SEQUENCE [LARGE SCALE GENOMIC DNA]</scope>
    <source>
        <strain evidence="2">YNK0</strain>
        <tissue evidence="2">Leaf</tissue>
    </source>
</reference>
<evidence type="ECO:0000256" key="1">
    <source>
        <dbReference type="SAM" id="Phobius"/>
    </source>
</evidence>
<comment type="caution">
    <text evidence="2">The sequence shown here is derived from an EMBL/GenBank/DDBJ whole genome shotgun (WGS) entry which is preliminary data.</text>
</comment>
<keyword evidence="1" id="KW-0812">Transmembrane</keyword>
<dbReference type="Proteomes" id="UP000655225">
    <property type="component" value="Unassembled WGS sequence"/>
</dbReference>
<keyword evidence="1" id="KW-1133">Transmembrane helix</keyword>
<accession>A0A834ZAD0</accession>
<sequence>MANFPFRQVTAISGKLHLTDSSYPFLLHYLRDLSSVHSHRGFRIGYPESSIFFRPAAHHRAAILLHSDHPLQQTNQVLPLLQSSHPANSIIGASVSIPETWFVEIRLRSDHLLRSVETQQLHRFLQASALRVLQKQAAGQLHHLSFVFAFVYFIWWIPCSGD</sequence>
<feature type="transmembrane region" description="Helical" evidence="1">
    <location>
        <begin position="141"/>
        <end position="158"/>
    </location>
</feature>
<gene>
    <name evidence="2" type="ORF">HHK36_011935</name>
</gene>
<keyword evidence="1" id="KW-0472">Membrane</keyword>
<proteinExistence type="predicted"/>
<name>A0A834ZAD0_TETSI</name>
<dbReference type="AlphaFoldDB" id="A0A834ZAD0"/>